<name>A0ABT2VU84_9ALTE</name>
<keyword evidence="1" id="KW-0732">Signal</keyword>
<sequence length="239" mass="26637">MKTTTLLQLTLTMLVLSLAGHAQAESGHSKAEQITTQSREFQFDKPVTAESQASQKIKSAKREKLATLTSKSRESTQSLNETEFWIYDSWVSVANDYDYDGYYTTLTVEFDADTVFASVPVYAVIYLGRNDVYDSIHVTSTFSVYGEASDDAFIVESDLLSGFPPREYDILIELYDAHSDVLLAASDGYWDADLAYVSLESENYDVVEETVVVVEEHGGALFIPALLALLGVAVYRRRN</sequence>
<dbReference type="Proteomes" id="UP001209257">
    <property type="component" value="Unassembled WGS sequence"/>
</dbReference>
<feature type="signal peptide" evidence="1">
    <location>
        <begin position="1"/>
        <end position="24"/>
    </location>
</feature>
<protein>
    <submittedName>
        <fullName evidence="2">Choice-of-anchor H family protein</fullName>
    </submittedName>
</protein>
<dbReference type="EMBL" id="JAOTJC010000011">
    <property type="protein sequence ID" value="MCU7555419.1"/>
    <property type="molecule type" value="Genomic_DNA"/>
</dbReference>
<gene>
    <name evidence="2" type="ORF">OCL06_12560</name>
</gene>
<comment type="caution">
    <text evidence="2">The sequence shown here is derived from an EMBL/GenBank/DDBJ whole genome shotgun (WGS) entry which is preliminary data.</text>
</comment>
<keyword evidence="3" id="KW-1185">Reference proteome</keyword>
<proteinExistence type="predicted"/>
<dbReference type="RefSeq" id="WP_262995072.1">
    <property type="nucleotide sequence ID" value="NZ_JAOTJC010000011.1"/>
</dbReference>
<evidence type="ECO:0000256" key="1">
    <source>
        <dbReference type="SAM" id="SignalP"/>
    </source>
</evidence>
<evidence type="ECO:0000313" key="3">
    <source>
        <dbReference type="Proteomes" id="UP001209257"/>
    </source>
</evidence>
<reference evidence="3" key="1">
    <citation type="submission" date="2023-07" db="EMBL/GenBank/DDBJ databases">
        <title>Study on multiphase classification of strain Alteromonas salexigens isolated from the Yellow Sea.</title>
        <authorList>
            <person name="Sun L."/>
        </authorList>
    </citation>
    <scope>NUCLEOTIDE SEQUENCE [LARGE SCALE GENOMIC DNA]</scope>
    <source>
        <strain evidence="3">ASW11-19</strain>
    </source>
</reference>
<accession>A0ABT2VU84</accession>
<organism evidence="2 3">
    <name type="scientific">Alteromonas salexigens</name>
    <dbReference type="NCBI Taxonomy" id="2982530"/>
    <lineage>
        <taxon>Bacteria</taxon>
        <taxon>Pseudomonadati</taxon>
        <taxon>Pseudomonadota</taxon>
        <taxon>Gammaproteobacteria</taxon>
        <taxon>Alteromonadales</taxon>
        <taxon>Alteromonadaceae</taxon>
        <taxon>Alteromonas/Salinimonas group</taxon>
        <taxon>Alteromonas</taxon>
    </lineage>
</organism>
<evidence type="ECO:0000313" key="2">
    <source>
        <dbReference type="EMBL" id="MCU7555419.1"/>
    </source>
</evidence>
<dbReference type="NCBIfam" id="NF038116">
    <property type="entry name" value="Sden1266_dom"/>
    <property type="match status" value="1"/>
</dbReference>
<feature type="chain" id="PRO_5047333100" evidence="1">
    <location>
        <begin position="25"/>
        <end position="239"/>
    </location>
</feature>